<accession>G4QHV0</accession>
<feature type="transmembrane region" description="Helical" evidence="1">
    <location>
        <begin position="17"/>
        <end position="44"/>
    </location>
</feature>
<proteinExistence type="predicted"/>
<evidence type="ECO:0000256" key="1">
    <source>
        <dbReference type="SAM" id="Phobius"/>
    </source>
</evidence>
<evidence type="ECO:0000313" key="3">
    <source>
        <dbReference type="Proteomes" id="UP000009282"/>
    </source>
</evidence>
<reference evidence="2 3" key="1">
    <citation type="journal article" date="2011" name="J. Bacteriol.">
        <title>Complete genome sequence of seawater bacterium Glaciecola nitratireducens FR1064T.</title>
        <authorList>
            <person name="Bian F."/>
            <person name="Qin Q.L."/>
            <person name="Xie B.B."/>
            <person name="Shu Y.L."/>
            <person name="Zhang X.Y."/>
            <person name="Yu Y."/>
            <person name="Chen B."/>
            <person name="Chen X.L."/>
            <person name="Zhou B.C."/>
            <person name="Zhang Y.Z."/>
        </authorList>
    </citation>
    <scope>NUCLEOTIDE SEQUENCE [LARGE SCALE GENOMIC DNA]</scope>
    <source>
        <strain evidence="3">JCM 12485 / KCTC 12276 / FR1064</strain>
    </source>
</reference>
<name>G4QHV0_GLANF</name>
<dbReference type="HOGENOM" id="CLU_3080343_0_0_6"/>
<organism evidence="2 3">
    <name type="scientific">Glaciecola nitratireducens (strain JCM 12485 / KCTC 12276 / FR1064)</name>
    <dbReference type="NCBI Taxonomy" id="1085623"/>
    <lineage>
        <taxon>Bacteria</taxon>
        <taxon>Pseudomonadati</taxon>
        <taxon>Pseudomonadota</taxon>
        <taxon>Gammaproteobacteria</taxon>
        <taxon>Alteromonadales</taxon>
        <taxon>Alteromonadaceae</taxon>
        <taxon>Brumicola</taxon>
    </lineage>
</organism>
<dbReference type="AlphaFoldDB" id="G4QHV0"/>
<sequence length="52" mass="5784">MLEVPQAKLLSSLNKSVYVLITIKNIVFVTKAAIAAFVLFVNFIDDHYGKSL</sequence>
<keyword evidence="1" id="KW-0472">Membrane</keyword>
<protein>
    <submittedName>
        <fullName evidence="2">Uncharacterized protein</fullName>
    </submittedName>
</protein>
<keyword evidence="3" id="KW-1185">Reference proteome</keyword>
<keyword evidence="1" id="KW-1133">Transmembrane helix</keyword>
<dbReference type="EMBL" id="CP003060">
    <property type="protein sequence ID" value="AEP30327.1"/>
    <property type="molecule type" value="Genomic_DNA"/>
</dbReference>
<keyword evidence="1" id="KW-0812">Transmembrane</keyword>
<gene>
    <name evidence="2" type="ordered locus">GNIT_2224</name>
</gene>
<evidence type="ECO:0000313" key="2">
    <source>
        <dbReference type="EMBL" id="AEP30327.1"/>
    </source>
</evidence>
<dbReference type="KEGG" id="gni:GNIT_2224"/>
<dbReference type="Proteomes" id="UP000009282">
    <property type="component" value="Chromosome"/>
</dbReference>